<feature type="domain" description="Transposase IS110-like N-terminal" evidence="1">
    <location>
        <begin position="7"/>
        <end position="146"/>
    </location>
</feature>
<dbReference type="PANTHER" id="PTHR33055:SF3">
    <property type="entry name" value="PUTATIVE TRANSPOSASE FOR IS117-RELATED"/>
    <property type="match status" value="1"/>
</dbReference>
<dbReference type="PANTHER" id="PTHR33055">
    <property type="entry name" value="TRANSPOSASE FOR INSERTION SEQUENCE ELEMENT IS1111A"/>
    <property type="match status" value="1"/>
</dbReference>
<dbReference type="GO" id="GO:0006313">
    <property type="term" value="P:DNA transposition"/>
    <property type="evidence" value="ECO:0007669"/>
    <property type="project" value="InterPro"/>
</dbReference>
<dbReference type="GO" id="GO:0003677">
    <property type="term" value="F:DNA binding"/>
    <property type="evidence" value="ECO:0007669"/>
    <property type="project" value="InterPro"/>
</dbReference>
<sequence>MQNVTLIGIDLGKNSFHIHCQEKYGNPLLRKKFSRSQLTQFLATCQPCIVAMESCAGAHFMARHISQLGHQVKLISPQFVRPFVKSNKNDFIDAEAICEAASRPSMRFVTPRTEDQQAMSALHRVRDSLVRERVKTTNQMHAFLLEFGVSMPRGIAVIRRLAAVLEENELPPYLARLLVRLHQHYGYLCEQIEDVEKELKNHMADDETAQRLLSIPGVGTITASLLATKLGDGKNYASSRDFAASTGLVPRQYSTGGKSTLMGISKRGDKNLRRLLVQCARVYMQRLEYQSGRLAEWVQGQLTRHHSNVVACALANKLGRIAWAVTTQRTVFSQ</sequence>
<dbReference type="Pfam" id="PF02371">
    <property type="entry name" value="Transposase_20"/>
    <property type="match status" value="1"/>
</dbReference>
<dbReference type="RefSeq" id="WP_050125803.1">
    <property type="nucleotide sequence ID" value="NZ_CQEM01000006.1"/>
</dbReference>
<dbReference type="GO" id="GO:0004803">
    <property type="term" value="F:transposase activity"/>
    <property type="evidence" value="ECO:0007669"/>
    <property type="project" value="InterPro"/>
</dbReference>
<dbReference type="Proteomes" id="UP000040088">
    <property type="component" value="Unassembled WGS sequence"/>
</dbReference>
<evidence type="ECO:0000259" key="2">
    <source>
        <dbReference type="Pfam" id="PF02371"/>
    </source>
</evidence>
<dbReference type="InterPro" id="IPR002525">
    <property type="entry name" value="Transp_IS110-like_N"/>
</dbReference>
<evidence type="ECO:0000313" key="4">
    <source>
        <dbReference type="Proteomes" id="UP000040088"/>
    </source>
</evidence>
<gene>
    <name evidence="3" type="ORF">ERS008460_01603</name>
</gene>
<dbReference type="EMBL" id="CQEM01000006">
    <property type="protein sequence ID" value="CNL01822.1"/>
    <property type="molecule type" value="Genomic_DNA"/>
</dbReference>
<dbReference type="AlphaFoldDB" id="A0A0T9TTS0"/>
<dbReference type="InterPro" id="IPR003346">
    <property type="entry name" value="Transposase_20"/>
</dbReference>
<dbReference type="NCBIfam" id="NF033542">
    <property type="entry name" value="transpos_IS110"/>
    <property type="match status" value="1"/>
</dbReference>
<evidence type="ECO:0000259" key="1">
    <source>
        <dbReference type="Pfam" id="PF01548"/>
    </source>
</evidence>
<evidence type="ECO:0000313" key="3">
    <source>
        <dbReference type="EMBL" id="CNL01822.1"/>
    </source>
</evidence>
<accession>A0A0T9TTS0</accession>
<proteinExistence type="predicted"/>
<protein>
    <submittedName>
        <fullName evidence="3">Transposase for insertion sequence element IS1328</fullName>
    </submittedName>
</protein>
<reference evidence="4" key="1">
    <citation type="submission" date="2015-03" db="EMBL/GenBank/DDBJ databases">
        <authorList>
            <consortium name="Pathogen Informatics"/>
        </authorList>
    </citation>
    <scope>NUCLEOTIDE SEQUENCE [LARGE SCALE GENOMIC DNA]</scope>
    <source>
        <strain evidence="4">IP27925</strain>
    </source>
</reference>
<organism evidence="3 4">
    <name type="scientific">Yersinia aleksiciae</name>
    <dbReference type="NCBI Taxonomy" id="263819"/>
    <lineage>
        <taxon>Bacteria</taxon>
        <taxon>Pseudomonadati</taxon>
        <taxon>Pseudomonadota</taxon>
        <taxon>Gammaproteobacteria</taxon>
        <taxon>Enterobacterales</taxon>
        <taxon>Yersiniaceae</taxon>
        <taxon>Yersinia</taxon>
    </lineage>
</organism>
<name>A0A0T9TTS0_YERAE</name>
<dbReference type="InterPro" id="IPR047650">
    <property type="entry name" value="Transpos_IS110"/>
</dbReference>
<feature type="domain" description="Transposase IS116/IS110/IS902 C-terminal" evidence="2">
    <location>
        <begin position="209"/>
        <end position="289"/>
    </location>
</feature>
<dbReference type="Pfam" id="PF01548">
    <property type="entry name" value="DEDD_Tnp_IS110"/>
    <property type="match status" value="1"/>
</dbReference>